<dbReference type="NCBIfam" id="TIGR02432">
    <property type="entry name" value="lysidine_TilS_N"/>
    <property type="match status" value="1"/>
</dbReference>
<proteinExistence type="inferred from homology"/>
<dbReference type="InterPro" id="IPR012796">
    <property type="entry name" value="Lysidine-tRNA-synth_C"/>
</dbReference>
<sequence length="460" mass="54170">MVKGGEKIKNKVLLNLKENSLINKKDKIVIGISGGADSVALFHLLMELKEELQINFIFAHVNHMLRGTADRDQRFVEELGKKYNVPVYVLKKNIKKYAKENKIGGEEAGREIRYSFFKEILNKTDADKIALAHNLNDVVETFMFRLMRGTSLNGLSSIPIKRGKFIRPILNISKEKIYNYLNEKGYKYVTDETNFQDIYTRNKIRLNLIPYIKESFNVKFEEKIIKLVSEIDETNRYFEGIISKINLENEIYISELKKYDEFIQRKIINKFLSNKEIEINSNKIYEILNILNSGGTLKLDLTKEFILVKEYDIIKIVKRNKIFKNNLNGIIENLEKELKIGEEILYKNKLITTEVVEISKMQKDSGKRVVYLDYNKLKDKEKFVIRSRKNGDYFYPNGMNGKKKLKNFFIDMKIPKDERDNIIIILNENEIISVENLRYNKKYQITEETKYVVMLIIREV</sequence>
<dbReference type="Gene3D" id="1.20.59.20">
    <property type="match status" value="1"/>
</dbReference>
<reference evidence="10 11" key="1">
    <citation type="submission" date="2022-11" db="EMBL/GenBank/DDBJ databases">
        <title>Haliovirga abyssi gen. nov., sp. nov., a mesophilic fermentative bacterium isolated from the Iheya North hydrothermal field and the proposal of Haliovirgaceae fam. nov.</title>
        <authorList>
            <person name="Miyazaki U."/>
            <person name="Tame A."/>
            <person name="Miyazaki J."/>
            <person name="Takai K."/>
            <person name="Sawayama S."/>
            <person name="Kitajima M."/>
            <person name="Okamoto A."/>
            <person name="Nakagawa S."/>
        </authorList>
    </citation>
    <scope>NUCLEOTIDE SEQUENCE [LARGE SCALE GENOMIC DNA]</scope>
    <source>
        <strain evidence="10 11">IC12</strain>
    </source>
</reference>
<dbReference type="EC" id="6.3.4.19" evidence="8"/>
<dbReference type="Pfam" id="PF01171">
    <property type="entry name" value="ATP_bind_3"/>
    <property type="match status" value="1"/>
</dbReference>
<dbReference type="CDD" id="cd01992">
    <property type="entry name" value="TilS_N"/>
    <property type="match status" value="1"/>
</dbReference>
<keyword evidence="6 8" id="KW-0067">ATP-binding</keyword>
<evidence type="ECO:0000256" key="8">
    <source>
        <dbReference type="HAMAP-Rule" id="MF_01161"/>
    </source>
</evidence>
<protein>
    <recommendedName>
        <fullName evidence="8">tRNA(Ile)-lysidine synthase</fullName>
        <ecNumber evidence="8">6.3.4.19</ecNumber>
    </recommendedName>
    <alternativeName>
        <fullName evidence="8">tRNA(Ile)-2-lysyl-cytidine synthase</fullName>
    </alternativeName>
    <alternativeName>
        <fullName evidence="8">tRNA(Ile)-lysidine synthetase</fullName>
    </alternativeName>
</protein>
<dbReference type="InterPro" id="IPR011063">
    <property type="entry name" value="TilS/TtcA_N"/>
</dbReference>
<evidence type="ECO:0000256" key="7">
    <source>
        <dbReference type="ARBA" id="ARBA00048539"/>
    </source>
</evidence>
<comment type="similarity">
    <text evidence="8">Belongs to the tRNA(Ile)-lysidine synthase family.</text>
</comment>
<dbReference type="Proteomes" id="UP001321582">
    <property type="component" value="Chromosome"/>
</dbReference>
<dbReference type="SUPFAM" id="SSF52402">
    <property type="entry name" value="Adenine nucleotide alpha hydrolases-like"/>
    <property type="match status" value="1"/>
</dbReference>
<dbReference type="GO" id="GO:0006400">
    <property type="term" value="P:tRNA modification"/>
    <property type="evidence" value="ECO:0007669"/>
    <property type="project" value="UniProtKB-UniRule"/>
</dbReference>
<dbReference type="RefSeq" id="WP_307904920.1">
    <property type="nucleotide sequence ID" value="NZ_AP027059.1"/>
</dbReference>
<organism evidence="10 11">
    <name type="scientific">Haliovirga abyssi</name>
    <dbReference type="NCBI Taxonomy" id="2996794"/>
    <lineage>
        <taxon>Bacteria</taxon>
        <taxon>Fusobacteriati</taxon>
        <taxon>Fusobacteriota</taxon>
        <taxon>Fusobacteriia</taxon>
        <taxon>Fusobacteriales</taxon>
        <taxon>Haliovirgaceae</taxon>
        <taxon>Haliovirga</taxon>
    </lineage>
</organism>
<dbReference type="SUPFAM" id="SSF56037">
    <property type="entry name" value="PheT/TilS domain"/>
    <property type="match status" value="1"/>
</dbReference>
<feature type="domain" description="Lysidine-tRNA(Ile) synthetase C-terminal" evidence="9">
    <location>
        <begin position="383"/>
        <end position="455"/>
    </location>
</feature>
<evidence type="ECO:0000256" key="6">
    <source>
        <dbReference type="ARBA" id="ARBA00022840"/>
    </source>
</evidence>
<dbReference type="PANTHER" id="PTHR43033">
    <property type="entry name" value="TRNA(ILE)-LYSIDINE SYNTHASE-RELATED"/>
    <property type="match status" value="1"/>
</dbReference>
<dbReference type="SMART" id="SM00977">
    <property type="entry name" value="TilS_C"/>
    <property type="match status" value="1"/>
</dbReference>
<dbReference type="GO" id="GO:0032267">
    <property type="term" value="F:tRNA(Ile)-lysidine synthase activity"/>
    <property type="evidence" value="ECO:0007669"/>
    <property type="project" value="UniProtKB-EC"/>
</dbReference>
<dbReference type="EMBL" id="AP027059">
    <property type="protein sequence ID" value="BDU49982.1"/>
    <property type="molecule type" value="Genomic_DNA"/>
</dbReference>
<dbReference type="InterPro" id="IPR012795">
    <property type="entry name" value="tRNA_Ile_lys_synt_N"/>
</dbReference>
<evidence type="ECO:0000256" key="1">
    <source>
        <dbReference type="ARBA" id="ARBA00004496"/>
    </source>
</evidence>
<name>A0AAU9DCF7_9FUSO</name>
<evidence type="ECO:0000313" key="10">
    <source>
        <dbReference type="EMBL" id="BDU49982.1"/>
    </source>
</evidence>
<evidence type="ECO:0000313" key="11">
    <source>
        <dbReference type="Proteomes" id="UP001321582"/>
    </source>
</evidence>
<evidence type="ECO:0000256" key="3">
    <source>
        <dbReference type="ARBA" id="ARBA00022598"/>
    </source>
</evidence>
<evidence type="ECO:0000256" key="4">
    <source>
        <dbReference type="ARBA" id="ARBA00022694"/>
    </source>
</evidence>
<keyword evidence="4 8" id="KW-0819">tRNA processing</keyword>
<comment type="domain">
    <text evidence="8">The N-terminal region contains the highly conserved SGGXDS motif, predicted to be a P-loop motif involved in ATP binding.</text>
</comment>
<dbReference type="KEGG" id="haby:HLVA_05510"/>
<dbReference type="InterPro" id="IPR014729">
    <property type="entry name" value="Rossmann-like_a/b/a_fold"/>
</dbReference>
<keyword evidence="3 8" id="KW-0436">Ligase</keyword>
<feature type="binding site" evidence="8">
    <location>
        <begin position="33"/>
        <end position="38"/>
    </location>
    <ligand>
        <name>ATP</name>
        <dbReference type="ChEBI" id="CHEBI:30616"/>
    </ligand>
</feature>
<dbReference type="AlphaFoldDB" id="A0AAU9DCF7"/>
<evidence type="ECO:0000256" key="5">
    <source>
        <dbReference type="ARBA" id="ARBA00022741"/>
    </source>
</evidence>
<dbReference type="Gene3D" id="3.40.50.620">
    <property type="entry name" value="HUPs"/>
    <property type="match status" value="1"/>
</dbReference>
<comment type="catalytic activity">
    <reaction evidence="7 8">
        <text>cytidine(34) in tRNA(Ile2) + L-lysine + ATP = lysidine(34) in tRNA(Ile2) + AMP + diphosphate + H(+)</text>
        <dbReference type="Rhea" id="RHEA:43744"/>
        <dbReference type="Rhea" id="RHEA-COMP:10625"/>
        <dbReference type="Rhea" id="RHEA-COMP:10670"/>
        <dbReference type="ChEBI" id="CHEBI:15378"/>
        <dbReference type="ChEBI" id="CHEBI:30616"/>
        <dbReference type="ChEBI" id="CHEBI:32551"/>
        <dbReference type="ChEBI" id="CHEBI:33019"/>
        <dbReference type="ChEBI" id="CHEBI:82748"/>
        <dbReference type="ChEBI" id="CHEBI:83665"/>
        <dbReference type="ChEBI" id="CHEBI:456215"/>
        <dbReference type="EC" id="6.3.4.19"/>
    </reaction>
</comment>
<dbReference type="HAMAP" id="MF_01161">
    <property type="entry name" value="tRNA_Ile_lys_synt"/>
    <property type="match status" value="1"/>
</dbReference>
<evidence type="ECO:0000259" key="9">
    <source>
        <dbReference type="SMART" id="SM00977"/>
    </source>
</evidence>
<keyword evidence="5 8" id="KW-0547">Nucleotide-binding</keyword>
<gene>
    <name evidence="8 10" type="primary">tilS</name>
    <name evidence="10" type="ORF">HLVA_05510</name>
</gene>
<dbReference type="InterPro" id="IPR012094">
    <property type="entry name" value="tRNA_Ile_lys_synt"/>
</dbReference>
<comment type="subcellular location">
    <subcellularLocation>
        <location evidence="1 8">Cytoplasm</location>
    </subcellularLocation>
</comment>
<keyword evidence="11" id="KW-1185">Reference proteome</keyword>
<evidence type="ECO:0000256" key="2">
    <source>
        <dbReference type="ARBA" id="ARBA00022490"/>
    </source>
</evidence>
<comment type="function">
    <text evidence="8">Ligates lysine onto the cytidine present at position 34 of the AUA codon-specific tRNA(Ile) that contains the anticodon CAU, in an ATP-dependent manner. Cytidine is converted to lysidine, thus changing the amino acid specificity of the tRNA from methionine to isoleucine.</text>
</comment>
<dbReference type="GO" id="GO:0005524">
    <property type="term" value="F:ATP binding"/>
    <property type="evidence" value="ECO:0007669"/>
    <property type="project" value="UniProtKB-UniRule"/>
</dbReference>
<keyword evidence="2 8" id="KW-0963">Cytoplasm</keyword>
<dbReference type="NCBIfam" id="TIGR02433">
    <property type="entry name" value="lysidine_TilS_C"/>
    <property type="match status" value="1"/>
</dbReference>
<dbReference type="Pfam" id="PF11734">
    <property type="entry name" value="TilS_C"/>
    <property type="match status" value="1"/>
</dbReference>
<dbReference type="PANTHER" id="PTHR43033:SF1">
    <property type="entry name" value="TRNA(ILE)-LYSIDINE SYNTHASE-RELATED"/>
    <property type="match status" value="1"/>
</dbReference>
<dbReference type="GO" id="GO:0005737">
    <property type="term" value="C:cytoplasm"/>
    <property type="evidence" value="ECO:0007669"/>
    <property type="project" value="UniProtKB-SubCell"/>
</dbReference>
<accession>A0AAU9DCF7</accession>